<proteinExistence type="predicted"/>
<organism evidence="3 4">
    <name type="scientific">Paractinoplanes pyxinae</name>
    <dbReference type="NCBI Taxonomy" id="2997416"/>
    <lineage>
        <taxon>Bacteria</taxon>
        <taxon>Bacillati</taxon>
        <taxon>Actinomycetota</taxon>
        <taxon>Actinomycetes</taxon>
        <taxon>Micromonosporales</taxon>
        <taxon>Micromonosporaceae</taxon>
        <taxon>Paractinoplanes</taxon>
    </lineage>
</organism>
<feature type="transmembrane region" description="Helical" evidence="2">
    <location>
        <begin position="217"/>
        <end position="248"/>
    </location>
</feature>
<keyword evidence="2" id="KW-1133">Transmembrane helix</keyword>
<evidence type="ECO:0000313" key="4">
    <source>
        <dbReference type="Proteomes" id="UP001151002"/>
    </source>
</evidence>
<protein>
    <recommendedName>
        <fullName evidence="5">Integral membrane protein</fullName>
    </recommendedName>
</protein>
<comment type="caution">
    <text evidence="3">The sequence shown here is derived from an EMBL/GenBank/DDBJ whole genome shotgun (WGS) entry which is preliminary data.</text>
</comment>
<gene>
    <name evidence="3" type="ORF">OWR29_03585</name>
</gene>
<evidence type="ECO:0000256" key="1">
    <source>
        <dbReference type="SAM" id="MobiDB-lite"/>
    </source>
</evidence>
<dbReference type="RefSeq" id="WP_267560876.1">
    <property type="nucleotide sequence ID" value="NZ_JAPNTZ010000001.1"/>
</dbReference>
<feature type="transmembrane region" description="Helical" evidence="2">
    <location>
        <begin position="79"/>
        <end position="97"/>
    </location>
</feature>
<feature type="transmembrane region" description="Helical" evidence="2">
    <location>
        <begin position="282"/>
        <end position="302"/>
    </location>
</feature>
<feature type="transmembrane region" description="Helical" evidence="2">
    <location>
        <begin position="14"/>
        <end position="34"/>
    </location>
</feature>
<sequence length="435" mass="42237">MARLPVVRRVGEGAAAGVGAVVAVAGTAFVALLLLDARRLGRLDRLTAAVVAMAAGAPARLAATPSGGLPVAVHSRIDLTPLGISVVGAVVLGALVLRRGREGLLLRGASAAVAFTAGIGMAAWTARGHLTLPTGASGAMASPACLTGGGLPGGLTGGEGLPGGGGLLSAGGRALDGGFVVGVGSAVWGAAFGALVVVGLCWLAARFPAVAGGLRGLRWPAVGAAVVPLVGAWVVGGAAAVGVGLLGFPLVMLSGLPWDVHTGGMLACVLDGGTELPTGGPLVLTSAVLALGFGVAVTAGIYRGKGSTAHVDLTDMLIQSTQSTCQSTRESTHPATAAAGTAGAGAPGGRDRPWRAALVRAASVGLAGGVLLVVLAVLARVSVGLSAQAFILTVPLVDVRLAPDPWVALGVGLVAGAMGSLLVAAFVSWRHDAAR</sequence>
<evidence type="ECO:0000313" key="3">
    <source>
        <dbReference type="EMBL" id="MCY1137066.1"/>
    </source>
</evidence>
<keyword evidence="4" id="KW-1185">Reference proteome</keyword>
<dbReference type="EMBL" id="JAPNTZ010000001">
    <property type="protein sequence ID" value="MCY1137066.1"/>
    <property type="molecule type" value="Genomic_DNA"/>
</dbReference>
<feature type="transmembrane region" description="Helical" evidence="2">
    <location>
        <begin position="406"/>
        <end position="429"/>
    </location>
</feature>
<keyword evidence="2" id="KW-0472">Membrane</keyword>
<accession>A0ABT4AS56</accession>
<dbReference type="Proteomes" id="UP001151002">
    <property type="component" value="Unassembled WGS sequence"/>
</dbReference>
<name>A0ABT4AS56_9ACTN</name>
<evidence type="ECO:0000256" key="2">
    <source>
        <dbReference type="SAM" id="Phobius"/>
    </source>
</evidence>
<feature type="transmembrane region" description="Helical" evidence="2">
    <location>
        <begin position="179"/>
        <end position="205"/>
    </location>
</feature>
<feature type="region of interest" description="Disordered" evidence="1">
    <location>
        <begin position="326"/>
        <end position="349"/>
    </location>
</feature>
<evidence type="ECO:0008006" key="5">
    <source>
        <dbReference type="Google" id="ProtNLM"/>
    </source>
</evidence>
<reference evidence="3" key="1">
    <citation type="submission" date="2022-11" db="EMBL/GenBank/DDBJ databases">
        <authorList>
            <person name="Somphong A."/>
            <person name="Phongsopitanun W."/>
        </authorList>
    </citation>
    <scope>NUCLEOTIDE SEQUENCE</scope>
    <source>
        <strain evidence="3">Pm04-4</strain>
    </source>
</reference>
<keyword evidence="2" id="KW-0812">Transmembrane</keyword>
<feature type="transmembrane region" description="Helical" evidence="2">
    <location>
        <begin position="104"/>
        <end position="124"/>
    </location>
</feature>